<name>A0A8J3THB9_9ACTN</name>
<dbReference type="EMBL" id="BOON01000072">
    <property type="protein sequence ID" value="GII26274.1"/>
    <property type="molecule type" value="Genomic_DNA"/>
</dbReference>
<accession>A0A8J3THB9</accession>
<comment type="caution">
    <text evidence="2">The sequence shown here is derived from an EMBL/GenBank/DDBJ whole genome shotgun (WGS) entry which is preliminary data.</text>
</comment>
<proteinExistence type="predicted"/>
<protein>
    <recommendedName>
        <fullName evidence="1">TadE-like domain-containing protein</fullName>
    </recommendedName>
</protein>
<reference evidence="2" key="1">
    <citation type="submission" date="2021-01" db="EMBL/GenBank/DDBJ databases">
        <title>Whole genome shotgun sequence of Planosporangium mesophilum NBRC 109066.</title>
        <authorList>
            <person name="Komaki H."/>
            <person name="Tamura T."/>
        </authorList>
    </citation>
    <scope>NUCLEOTIDE SEQUENCE</scope>
    <source>
        <strain evidence="2">NBRC 109066</strain>
    </source>
</reference>
<keyword evidence="3" id="KW-1185">Reference proteome</keyword>
<gene>
    <name evidence="2" type="ORF">Pme01_58710</name>
</gene>
<dbReference type="AlphaFoldDB" id="A0A8J3THB9"/>
<feature type="domain" description="TadE-like" evidence="1">
    <location>
        <begin position="8"/>
        <end position="50"/>
    </location>
</feature>
<dbReference type="Pfam" id="PF07811">
    <property type="entry name" value="TadE"/>
    <property type="match status" value="1"/>
</dbReference>
<dbReference type="RefSeq" id="WP_168113498.1">
    <property type="nucleotide sequence ID" value="NZ_BOON01000072.1"/>
</dbReference>
<evidence type="ECO:0000313" key="2">
    <source>
        <dbReference type="EMBL" id="GII26274.1"/>
    </source>
</evidence>
<organism evidence="2 3">
    <name type="scientific">Planosporangium mesophilum</name>
    <dbReference type="NCBI Taxonomy" id="689768"/>
    <lineage>
        <taxon>Bacteria</taxon>
        <taxon>Bacillati</taxon>
        <taxon>Actinomycetota</taxon>
        <taxon>Actinomycetes</taxon>
        <taxon>Micromonosporales</taxon>
        <taxon>Micromonosporaceae</taxon>
        <taxon>Planosporangium</taxon>
    </lineage>
</organism>
<dbReference type="NCBIfam" id="NF041390">
    <property type="entry name" value="TadE_Rv3655c"/>
    <property type="match status" value="1"/>
</dbReference>
<evidence type="ECO:0000313" key="3">
    <source>
        <dbReference type="Proteomes" id="UP000599074"/>
    </source>
</evidence>
<sequence>MSRPGDRGSVTAELAVALPVLVTLLLAGLTAVNAVATKLRCVDAAREAARAEARGEPGAAAGQRAAPGGAVVSVVRDGDLVRATVRTMVRPLGGRLPGVPVEAYAVAAYEPDQAP</sequence>
<evidence type="ECO:0000259" key="1">
    <source>
        <dbReference type="Pfam" id="PF07811"/>
    </source>
</evidence>
<dbReference type="InterPro" id="IPR049790">
    <property type="entry name" value="Rv3655c/TadE"/>
</dbReference>
<dbReference type="InterPro" id="IPR012495">
    <property type="entry name" value="TadE-like_dom"/>
</dbReference>
<dbReference type="Proteomes" id="UP000599074">
    <property type="component" value="Unassembled WGS sequence"/>
</dbReference>